<feature type="domain" description="PurE" evidence="1">
    <location>
        <begin position="119"/>
        <end position="260"/>
    </location>
</feature>
<dbReference type="Proteomes" id="UP000317371">
    <property type="component" value="Unassembled WGS sequence"/>
</dbReference>
<organism evidence="2 3">
    <name type="scientific">Litorilinea aerophila</name>
    <dbReference type="NCBI Taxonomy" id="1204385"/>
    <lineage>
        <taxon>Bacteria</taxon>
        <taxon>Bacillati</taxon>
        <taxon>Chloroflexota</taxon>
        <taxon>Caldilineae</taxon>
        <taxon>Caldilineales</taxon>
        <taxon>Caldilineaceae</taxon>
        <taxon>Litorilinea</taxon>
    </lineage>
</organism>
<dbReference type="PANTHER" id="PTHR43064:SF1">
    <property type="entry name" value="SLL1489 PROTEIN"/>
    <property type="match status" value="1"/>
</dbReference>
<dbReference type="SMART" id="SM01001">
    <property type="entry name" value="AIRC"/>
    <property type="match status" value="1"/>
</dbReference>
<reference evidence="2 3" key="1">
    <citation type="submission" date="2019-06" db="EMBL/GenBank/DDBJ databases">
        <title>Genome sequence of Litorilinea aerophila BAA-2444.</title>
        <authorList>
            <person name="Maclea K.S."/>
            <person name="Maurais E.G."/>
            <person name="Iannazzi L.C."/>
        </authorList>
    </citation>
    <scope>NUCLEOTIDE SEQUENCE [LARGE SCALE GENOMIC DNA]</scope>
    <source>
        <strain evidence="2 3">ATCC BAA-2444</strain>
    </source>
</reference>
<sequence>MDQQALRHLLQQVASGERDVDAALQALRALPFESLDYATLDHHRHLRWGFPEVIFCAGKTPEQVAGIAARLADRGPRLLGTRATPEQYAAARRLVPDLQYHELARCLWLDREPDQPRHPGVVAVAAGTSDLPVLEEAILTLELMGHRPQRIVDVGVAGLHRLLPHVQTVQTANVVVVAAGMEGALASVVGGLTDAPVIAVPTSVGYGASFGGLAALLAMLNSCASGVAVVNIDNGFGAGHLAALINQRIVDAQERARSAQPALGSP</sequence>
<protein>
    <submittedName>
        <fullName evidence="2">Nickel pincer cofactor biosynthesis protein LarB</fullName>
    </submittedName>
</protein>
<dbReference type="GO" id="GO:0016787">
    <property type="term" value="F:hydrolase activity"/>
    <property type="evidence" value="ECO:0007669"/>
    <property type="project" value="InterPro"/>
</dbReference>
<dbReference type="AlphaFoldDB" id="A0A540VK38"/>
<comment type="caution">
    <text evidence="2">The sequence shown here is derived from an EMBL/GenBank/DDBJ whole genome shotgun (WGS) entry which is preliminary data.</text>
</comment>
<evidence type="ECO:0000313" key="3">
    <source>
        <dbReference type="Proteomes" id="UP000317371"/>
    </source>
</evidence>
<dbReference type="NCBIfam" id="NF033503">
    <property type="entry name" value="LarB"/>
    <property type="match status" value="1"/>
</dbReference>
<dbReference type="GO" id="GO:0006189">
    <property type="term" value="P:'de novo' IMP biosynthetic process"/>
    <property type="evidence" value="ECO:0007669"/>
    <property type="project" value="InterPro"/>
</dbReference>
<accession>A0A540VK38</accession>
<dbReference type="EMBL" id="VIGC01000005">
    <property type="protein sequence ID" value="TQE97086.1"/>
    <property type="molecule type" value="Genomic_DNA"/>
</dbReference>
<keyword evidence="3" id="KW-1185">Reference proteome</keyword>
<dbReference type="InterPro" id="IPR000031">
    <property type="entry name" value="PurE_dom"/>
</dbReference>
<dbReference type="InParanoid" id="A0A540VK38"/>
<dbReference type="Gene3D" id="3.40.50.1970">
    <property type="match status" value="1"/>
</dbReference>
<dbReference type="PANTHER" id="PTHR43064">
    <property type="entry name" value="PHOSPHORIBOSYLAMINOIMIDAZOLE CARBOXYLASE-RELATED"/>
    <property type="match status" value="1"/>
</dbReference>
<dbReference type="InterPro" id="IPR039476">
    <property type="entry name" value="P2CMN_synthase_LarB"/>
</dbReference>
<gene>
    <name evidence="2" type="primary">larB</name>
    <name evidence="2" type="ORF">FKZ61_05125</name>
</gene>
<dbReference type="Pfam" id="PF00731">
    <property type="entry name" value="AIRC"/>
    <property type="match status" value="1"/>
</dbReference>
<dbReference type="OrthoDB" id="9782511at2"/>
<proteinExistence type="predicted"/>
<dbReference type="RefSeq" id="WP_141609071.1">
    <property type="nucleotide sequence ID" value="NZ_VIGC02000005.1"/>
</dbReference>
<dbReference type="SUPFAM" id="SSF52255">
    <property type="entry name" value="N5-CAIR mutase (phosphoribosylaminoimidazole carboxylase, PurE)"/>
    <property type="match status" value="1"/>
</dbReference>
<name>A0A540VK38_9CHLR</name>
<evidence type="ECO:0000313" key="2">
    <source>
        <dbReference type="EMBL" id="TQE97086.1"/>
    </source>
</evidence>
<evidence type="ECO:0000259" key="1">
    <source>
        <dbReference type="SMART" id="SM01001"/>
    </source>
</evidence>